<comment type="similarity">
    <text evidence="1">Belongs to the LysR transcriptional regulatory family.</text>
</comment>
<name>A0A7W6MPX7_9HYPH</name>
<dbReference type="Gene3D" id="3.40.190.290">
    <property type="match status" value="1"/>
</dbReference>
<evidence type="ECO:0000256" key="2">
    <source>
        <dbReference type="ARBA" id="ARBA00023015"/>
    </source>
</evidence>
<reference evidence="7 8" key="1">
    <citation type="submission" date="2020-08" db="EMBL/GenBank/DDBJ databases">
        <title>Genomic Encyclopedia of Type Strains, Phase IV (KMG-IV): sequencing the most valuable type-strain genomes for metagenomic binning, comparative biology and taxonomic classification.</title>
        <authorList>
            <person name="Goeker M."/>
        </authorList>
    </citation>
    <scope>NUCLEOTIDE SEQUENCE [LARGE SCALE GENOMIC DNA]</scope>
    <source>
        <strain evidence="7 8">DSM 103570</strain>
    </source>
</reference>
<keyword evidence="3" id="KW-0238">DNA-binding</keyword>
<organism evidence="7 8">
    <name type="scientific">Aurantimonas endophytica</name>
    <dbReference type="NCBI Taxonomy" id="1522175"/>
    <lineage>
        <taxon>Bacteria</taxon>
        <taxon>Pseudomonadati</taxon>
        <taxon>Pseudomonadota</taxon>
        <taxon>Alphaproteobacteria</taxon>
        <taxon>Hyphomicrobiales</taxon>
        <taxon>Aurantimonadaceae</taxon>
        <taxon>Aurantimonas</taxon>
    </lineage>
</organism>
<dbReference type="InterPro" id="IPR005119">
    <property type="entry name" value="LysR_subst-bd"/>
</dbReference>
<dbReference type="Pfam" id="PF00126">
    <property type="entry name" value="HTH_1"/>
    <property type="match status" value="1"/>
</dbReference>
<dbReference type="PANTHER" id="PTHR30293:SF0">
    <property type="entry name" value="NITROGEN ASSIMILATION REGULATORY PROTEIN NAC"/>
    <property type="match status" value="1"/>
</dbReference>
<comment type="caution">
    <text evidence="7">The sequence shown here is derived from an EMBL/GenBank/DDBJ whole genome shotgun (WGS) entry which is preliminary data.</text>
</comment>
<keyword evidence="2" id="KW-0805">Transcription regulation</keyword>
<evidence type="ECO:0000256" key="5">
    <source>
        <dbReference type="ARBA" id="ARBA00023163"/>
    </source>
</evidence>
<protein>
    <submittedName>
        <fullName evidence="7">LysR family nitrogen assimilation transcriptional regulator</fullName>
    </submittedName>
</protein>
<keyword evidence="8" id="KW-1185">Reference proteome</keyword>
<evidence type="ECO:0000256" key="4">
    <source>
        <dbReference type="ARBA" id="ARBA00023159"/>
    </source>
</evidence>
<dbReference type="Pfam" id="PF03466">
    <property type="entry name" value="LysR_substrate"/>
    <property type="match status" value="1"/>
</dbReference>
<accession>A0A7W6MPX7</accession>
<dbReference type="Gene3D" id="1.10.10.10">
    <property type="entry name" value="Winged helix-like DNA-binding domain superfamily/Winged helix DNA-binding domain"/>
    <property type="match status" value="1"/>
</dbReference>
<dbReference type="FunFam" id="1.10.10.10:FF:000001">
    <property type="entry name" value="LysR family transcriptional regulator"/>
    <property type="match status" value="1"/>
</dbReference>
<feature type="domain" description="HTH lysR-type" evidence="6">
    <location>
        <begin position="1"/>
        <end position="58"/>
    </location>
</feature>
<dbReference type="SUPFAM" id="SSF46785">
    <property type="entry name" value="Winged helix' DNA-binding domain"/>
    <property type="match status" value="1"/>
</dbReference>
<keyword evidence="4" id="KW-0010">Activator</keyword>
<evidence type="ECO:0000256" key="1">
    <source>
        <dbReference type="ARBA" id="ARBA00009437"/>
    </source>
</evidence>
<dbReference type="AlphaFoldDB" id="A0A7W6MPX7"/>
<evidence type="ECO:0000313" key="7">
    <source>
        <dbReference type="EMBL" id="MBB4003410.1"/>
    </source>
</evidence>
<keyword evidence="5" id="KW-0804">Transcription</keyword>
<dbReference type="PANTHER" id="PTHR30293">
    <property type="entry name" value="TRANSCRIPTIONAL REGULATORY PROTEIN NAC-RELATED"/>
    <property type="match status" value="1"/>
</dbReference>
<dbReference type="InterPro" id="IPR036390">
    <property type="entry name" value="WH_DNA-bd_sf"/>
</dbReference>
<dbReference type="InterPro" id="IPR036388">
    <property type="entry name" value="WH-like_DNA-bd_sf"/>
</dbReference>
<dbReference type="GO" id="GO:0003700">
    <property type="term" value="F:DNA-binding transcription factor activity"/>
    <property type="evidence" value="ECO:0007669"/>
    <property type="project" value="InterPro"/>
</dbReference>
<evidence type="ECO:0000313" key="8">
    <source>
        <dbReference type="Proteomes" id="UP000588647"/>
    </source>
</evidence>
<dbReference type="PRINTS" id="PR00039">
    <property type="entry name" value="HTHLYSR"/>
</dbReference>
<gene>
    <name evidence="7" type="ORF">GGR03_002491</name>
</gene>
<dbReference type="RefSeq" id="WP_183208417.1">
    <property type="nucleotide sequence ID" value="NZ_JAAAMM010000003.1"/>
</dbReference>
<dbReference type="EMBL" id="JACIEM010000003">
    <property type="protein sequence ID" value="MBB4003410.1"/>
    <property type="molecule type" value="Genomic_DNA"/>
</dbReference>
<dbReference type="Proteomes" id="UP000588647">
    <property type="component" value="Unassembled WGS sequence"/>
</dbReference>
<sequence>MEFLTLSYFVQVTELGSFSRAAASLGLTQPALSRQVRKLESELRTELFYRHGRGIALTPSGRKLYAAVKPLLEALADIREAIQEDSERMTGTVTIGLPPSLCATLGAPLDERFRWRYPDAVLRTREGFSGILMEWIEAGRLDLAILYDARRGRSMHVAPLLEEYLYLIQPPAPNGDSSPLAIDALDQFEFVLPGPENGLRRVVDAAVRQAGVVLQIKAEMDSVAALKQLVLNGHGATILPFGAVHQEVEAGRLVARRISSPAMQAKLITATPLNQPVSRVTRAVLSLVHECVEELVRAGKIDGTMHGMSSD</sequence>
<dbReference type="InterPro" id="IPR000847">
    <property type="entry name" value="LysR_HTH_N"/>
</dbReference>
<evidence type="ECO:0000259" key="6">
    <source>
        <dbReference type="PROSITE" id="PS50931"/>
    </source>
</evidence>
<dbReference type="GO" id="GO:2000142">
    <property type="term" value="P:regulation of DNA-templated transcription initiation"/>
    <property type="evidence" value="ECO:0007669"/>
    <property type="project" value="TreeGrafter"/>
</dbReference>
<proteinExistence type="inferred from homology"/>
<dbReference type="PROSITE" id="PS50931">
    <property type="entry name" value="HTH_LYSR"/>
    <property type="match status" value="1"/>
</dbReference>
<dbReference type="SUPFAM" id="SSF53850">
    <property type="entry name" value="Periplasmic binding protein-like II"/>
    <property type="match status" value="1"/>
</dbReference>
<dbReference type="GO" id="GO:0003677">
    <property type="term" value="F:DNA binding"/>
    <property type="evidence" value="ECO:0007669"/>
    <property type="project" value="UniProtKB-KW"/>
</dbReference>
<evidence type="ECO:0000256" key="3">
    <source>
        <dbReference type="ARBA" id="ARBA00023125"/>
    </source>
</evidence>